<keyword evidence="2" id="KW-0540">Nuclease</keyword>
<dbReference type="GO" id="GO:0005524">
    <property type="term" value="F:ATP binding"/>
    <property type="evidence" value="ECO:0007669"/>
    <property type="project" value="InterPro"/>
</dbReference>
<dbReference type="InterPro" id="IPR034139">
    <property type="entry name" value="TOPRIM_OLD"/>
</dbReference>
<dbReference type="Pfam" id="PF13304">
    <property type="entry name" value="AAA_21"/>
    <property type="match status" value="1"/>
</dbReference>
<dbReference type="OrthoDB" id="9815944at2"/>
<dbReference type="SUPFAM" id="SSF52540">
    <property type="entry name" value="P-loop containing nucleoside triphosphate hydrolases"/>
    <property type="match status" value="1"/>
</dbReference>
<dbReference type="Proteomes" id="UP000199153">
    <property type="component" value="Unassembled WGS sequence"/>
</dbReference>
<dbReference type="AlphaFoldDB" id="A0A1I4YH90"/>
<dbReference type="InterPro" id="IPR025579">
    <property type="entry name" value="DUF4357"/>
</dbReference>
<protein>
    <submittedName>
        <fullName evidence="2">Predicted ATP-dependent endonuclease of the OLD family, contains P-loop ATPase and TOPRIM domains</fullName>
    </submittedName>
</protein>
<dbReference type="GO" id="GO:0004519">
    <property type="term" value="F:endonuclease activity"/>
    <property type="evidence" value="ECO:0007669"/>
    <property type="project" value="UniProtKB-KW"/>
</dbReference>
<dbReference type="InterPro" id="IPR003593">
    <property type="entry name" value="AAA+_ATPase"/>
</dbReference>
<dbReference type="GO" id="GO:0016887">
    <property type="term" value="F:ATP hydrolysis activity"/>
    <property type="evidence" value="ECO:0007669"/>
    <property type="project" value="InterPro"/>
</dbReference>
<gene>
    <name evidence="2" type="ORF">SAMN05660413_00734</name>
</gene>
<dbReference type="InterPro" id="IPR051396">
    <property type="entry name" value="Bact_Antivir_Def_Nuclease"/>
</dbReference>
<keyword evidence="2" id="KW-0255">Endonuclease</keyword>
<evidence type="ECO:0000313" key="2">
    <source>
        <dbReference type="EMBL" id="SFN37398.1"/>
    </source>
</evidence>
<accession>A0A1I4YH90</accession>
<dbReference type="SMART" id="SM00382">
    <property type="entry name" value="AAA"/>
    <property type="match status" value="1"/>
</dbReference>
<reference evidence="2 3" key="1">
    <citation type="submission" date="2016-10" db="EMBL/GenBank/DDBJ databases">
        <authorList>
            <person name="de Groot N.N."/>
        </authorList>
    </citation>
    <scope>NUCLEOTIDE SEQUENCE [LARGE SCALE GENOMIC DNA]</scope>
    <source>
        <strain evidence="2 3">DSM 17794</strain>
    </source>
</reference>
<name>A0A1I4YH90_9FLAO</name>
<dbReference type="CDD" id="cd00267">
    <property type="entry name" value="ABC_ATPase"/>
    <property type="match status" value="2"/>
</dbReference>
<sequence length="685" mass="79184">MKIKKLKIDGYKNLDFELVHSSDIVAIIGNNGSGKSNLLESLSLIFKSLYTENQSLSFDYEIEYLNSKNETIKINKSKSKLTFHKDDEDLVSIKDYLPKKVVAIYSGEEDRLWRKCFKPFYDDFIKDINKTKLEGILYSQTPQMLYLNKFYWHISLLSLALSNLDDNKDFIKKALGIDKIDKVKFDFNKGSYTNYSNSPTLEFIKKIDSKSEYTIPQLQKIFDKEGYIADDVYKHLYLAFTPKGSKIINDITIKFNQHLTIEDLSEGEKKLLLIKAAFEFAEQEDSLFILDEPDAHIHLNNKELIVKTFEPYKSNRQIVLTTHSPTITQAINEEELFMVDKGQIIDKKKQEIVNDLTSEFWNKHQQSSFLSSTKKLVLLVEGKHDKIHIKNAYTALKEQYKNIDFDIYSLGGESKIHPFMNGLYETDLKNNVTYIGIYDNDGAGKNTLKKAGFEPEMDNCGFRKLKEDKIKHNHFFAFPLIKPENFTADCTIENMYNSKKYEEAYKESLTKTLGNFKNKSIDDLNKSIKETSKNILAENSKNFDKEDFKYFKPLFSLLEKIVSNNSVVETKQDQKENQLQEANIFLFKNSKGVFNPEDESLTLLSGSKISKDYTPATTQQYKNTRDTLIQTLSHTAEETEIIINTEYKFSSPSGAAKFVNGGNRNGWTAWKNENNESLKDKYQTK</sequence>
<keyword evidence="3" id="KW-1185">Reference proteome</keyword>
<dbReference type="Gene3D" id="3.40.50.300">
    <property type="entry name" value="P-loop containing nucleotide triphosphate hydrolases"/>
    <property type="match status" value="1"/>
</dbReference>
<dbReference type="InterPro" id="IPR003959">
    <property type="entry name" value="ATPase_AAA_core"/>
</dbReference>
<dbReference type="STRING" id="287099.SAMN05660413_00734"/>
<dbReference type="Pfam" id="PF14267">
    <property type="entry name" value="DUF4357"/>
    <property type="match status" value="1"/>
</dbReference>
<dbReference type="Pfam" id="PF20469">
    <property type="entry name" value="OLD-like_TOPRIM"/>
    <property type="match status" value="1"/>
</dbReference>
<dbReference type="RefSeq" id="WP_093406015.1">
    <property type="nucleotide sequence ID" value="NZ_FOVL01000003.1"/>
</dbReference>
<evidence type="ECO:0000313" key="3">
    <source>
        <dbReference type="Proteomes" id="UP000199153"/>
    </source>
</evidence>
<dbReference type="PANTHER" id="PTHR43581:SF4">
    <property type="entry name" value="ATP_GTP PHOSPHATASE"/>
    <property type="match status" value="1"/>
</dbReference>
<dbReference type="PANTHER" id="PTHR43581">
    <property type="entry name" value="ATP/GTP PHOSPHATASE"/>
    <property type="match status" value="1"/>
</dbReference>
<dbReference type="InterPro" id="IPR027417">
    <property type="entry name" value="P-loop_NTPase"/>
</dbReference>
<feature type="domain" description="AAA+ ATPase" evidence="1">
    <location>
        <begin position="21"/>
        <end position="349"/>
    </location>
</feature>
<proteinExistence type="predicted"/>
<evidence type="ECO:0000259" key="1">
    <source>
        <dbReference type="SMART" id="SM00382"/>
    </source>
</evidence>
<keyword evidence="2" id="KW-0378">Hydrolase</keyword>
<organism evidence="2 3">
    <name type="scientific">Salegentibacter flavus</name>
    <dbReference type="NCBI Taxonomy" id="287099"/>
    <lineage>
        <taxon>Bacteria</taxon>
        <taxon>Pseudomonadati</taxon>
        <taxon>Bacteroidota</taxon>
        <taxon>Flavobacteriia</taxon>
        <taxon>Flavobacteriales</taxon>
        <taxon>Flavobacteriaceae</taxon>
        <taxon>Salegentibacter</taxon>
    </lineage>
</organism>
<dbReference type="EMBL" id="FOVL01000003">
    <property type="protein sequence ID" value="SFN37398.1"/>
    <property type="molecule type" value="Genomic_DNA"/>
</dbReference>